<dbReference type="Pfam" id="PF13365">
    <property type="entry name" value="Trypsin_2"/>
    <property type="match status" value="1"/>
</dbReference>
<dbReference type="Proteomes" id="UP001283361">
    <property type="component" value="Unassembled WGS sequence"/>
</dbReference>
<dbReference type="SUPFAM" id="SSF50494">
    <property type="entry name" value="Trypsin-like serine proteases"/>
    <property type="match status" value="1"/>
</dbReference>
<evidence type="ECO:0000313" key="1">
    <source>
        <dbReference type="EMBL" id="KAK3759519.1"/>
    </source>
</evidence>
<dbReference type="Gene3D" id="2.40.10.10">
    <property type="entry name" value="Trypsin-like serine proteases"/>
    <property type="match status" value="2"/>
</dbReference>
<comment type="caution">
    <text evidence="1">The sequence shown here is derived from an EMBL/GenBank/DDBJ whole genome shotgun (WGS) entry which is preliminary data.</text>
</comment>
<evidence type="ECO:0000313" key="2">
    <source>
        <dbReference type="Proteomes" id="UP001283361"/>
    </source>
</evidence>
<organism evidence="1 2">
    <name type="scientific">Elysia crispata</name>
    <name type="common">lettuce slug</name>
    <dbReference type="NCBI Taxonomy" id="231223"/>
    <lineage>
        <taxon>Eukaryota</taxon>
        <taxon>Metazoa</taxon>
        <taxon>Spiralia</taxon>
        <taxon>Lophotrochozoa</taxon>
        <taxon>Mollusca</taxon>
        <taxon>Gastropoda</taxon>
        <taxon>Heterobranchia</taxon>
        <taxon>Euthyneura</taxon>
        <taxon>Panpulmonata</taxon>
        <taxon>Sacoglossa</taxon>
        <taxon>Placobranchoidea</taxon>
        <taxon>Plakobranchidae</taxon>
        <taxon>Elysia</taxon>
    </lineage>
</organism>
<dbReference type="InterPro" id="IPR043504">
    <property type="entry name" value="Peptidase_S1_PA_chymotrypsin"/>
</dbReference>
<protein>
    <recommendedName>
        <fullName evidence="3">Serine protease</fullName>
    </recommendedName>
</protein>
<dbReference type="EMBL" id="JAWDGP010005116">
    <property type="protein sequence ID" value="KAK3759519.1"/>
    <property type="molecule type" value="Genomic_DNA"/>
</dbReference>
<accession>A0AAE0YYG3</accession>
<evidence type="ECO:0008006" key="3">
    <source>
        <dbReference type="Google" id="ProtNLM"/>
    </source>
</evidence>
<name>A0AAE0YYG3_9GAST</name>
<dbReference type="InterPro" id="IPR009003">
    <property type="entry name" value="Peptidase_S1_PA"/>
</dbReference>
<dbReference type="AlphaFoldDB" id="A0AAE0YYG3"/>
<keyword evidence="2" id="KW-1185">Reference proteome</keyword>
<proteinExistence type="predicted"/>
<reference evidence="1" key="1">
    <citation type="journal article" date="2023" name="G3 (Bethesda)">
        <title>A reference genome for the long-term kleptoplast-retaining sea slug Elysia crispata morphotype clarki.</title>
        <authorList>
            <person name="Eastman K.E."/>
            <person name="Pendleton A.L."/>
            <person name="Shaikh M.A."/>
            <person name="Suttiyut T."/>
            <person name="Ogas R."/>
            <person name="Tomko P."/>
            <person name="Gavelis G."/>
            <person name="Widhalm J.R."/>
            <person name="Wisecaver J.H."/>
        </authorList>
    </citation>
    <scope>NUCLEOTIDE SEQUENCE</scope>
    <source>
        <strain evidence="1">ECLA1</strain>
    </source>
</reference>
<gene>
    <name evidence="1" type="ORF">RRG08_045804</name>
</gene>
<sequence length="333" mass="37813">MATASRIISNDTEDAVERKRNNQGYHECEILNTGPRILEGLLQFQRCKKNEGHDTFIPALQLSLENLPEHVRSKSVLDFIKVYVARTVQLKICYTSTGRPHDYIFYKFRGKHFPIHHGTGLLYNVEKRVGWCPCERCLKKSDVAAPGVIWWAVDLVTACHVLYDSEEAKATEVNFFFDELNSFEQGKVKTIQGAQVLNRSPESDWCKFRCAIHDRDLAVQLKGLLQPSHELWLVKPSSSVQDKLCVIISHPHAMHKMVTLGKIKKMNLYGKDHRFSYSTDTCSGSSGGPVIVLQDNIGPGLEWSTWAHWISVHSGSPKHLQQNESSDTIELRT</sequence>